<evidence type="ECO:0008006" key="4">
    <source>
        <dbReference type="Google" id="ProtNLM"/>
    </source>
</evidence>
<proteinExistence type="predicted"/>
<keyword evidence="1" id="KW-0732">Signal</keyword>
<evidence type="ECO:0000313" key="2">
    <source>
        <dbReference type="EMBL" id="MEQ2183715.1"/>
    </source>
</evidence>
<evidence type="ECO:0000256" key="1">
    <source>
        <dbReference type="SAM" id="SignalP"/>
    </source>
</evidence>
<name>A0ABV0PJS0_9TELE</name>
<protein>
    <recommendedName>
        <fullName evidence="4">Secreted protein</fullName>
    </recommendedName>
</protein>
<organism evidence="2 3">
    <name type="scientific">Goodea atripinnis</name>
    <dbReference type="NCBI Taxonomy" id="208336"/>
    <lineage>
        <taxon>Eukaryota</taxon>
        <taxon>Metazoa</taxon>
        <taxon>Chordata</taxon>
        <taxon>Craniata</taxon>
        <taxon>Vertebrata</taxon>
        <taxon>Euteleostomi</taxon>
        <taxon>Actinopterygii</taxon>
        <taxon>Neopterygii</taxon>
        <taxon>Teleostei</taxon>
        <taxon>Neoteleostei</taxon>
        <taxon>Acanthomorphata</taxon>
        <taxon>Ovalentaria</taxon>
        <taxon>Atherinomorphae</taxon>
        <taxon>Cyprinodontiformes</taxon>
        <taxon>Goodeidae</taxon>
        <taxon>Goodea</taxon>
    </lineage>
</organism>
<dbReference type="Proteomes" id="UP001476798">
    <property type="component" value="Unassembled WGS sequence"/>
</dbReference>
<comment type="caution">
    <text evidence="2">The sequence shown here is derived from an EMBL/GenBank/DDBJ whole genome shotgun (WGS) entry which is preliminary data.</text>
</comment>
<feature type="signal peptide" evidence="1">
    <location>
        <begin position="1"/>
        <end position="18"/>
    </location>
</feature>
<evidence type="ECO:0000313" key="3">
    <source>
        <dbReference type="Proteomes" id="UP001476798"/>
    </source>
</evidence>
<feature type="chain" id="PRO_5045570533" description="Secreted protein" evidence="1">
    <location>
        <begin position="19"/>
        <end position="185"/>
    </location>
</feature>
<reference evidence="2 3" key="1">
    <citation type="submission" date="2021-06" db="EMBL/GenBank/DDBJ databases">
        <authorList>
            <person name="Palmer J.M."/>
        </authorList>
    </citation>
    <scope>NUCLEOTIDE SEQUENCE [LARGE SCALE GENOMIC DNA]</scope>
    <source>
        <strain evidence="2 3">GA_2019</strain>
        <tissue evidence="2">Muscle</tissue>
    </source>
</reference>
<sequence length="185" mass="21088">MVFIPSVVRPFVLLVAESSVCNPCLDCFQTAHLQTWKWFHRICLCKYIPPRCIIVSHSLSCSQSNSLLFKASISVFDLLDQSTHCQLGFVSTLEERFLASETRHLQTVGGCTRVLVVSVRSELMASHEGLRLIKRCVLFASFSFHYSRPELYLFSLHRTSGNRCHKMSACFFRLTNMSLVSMITL</sequence>
<accession>A0ABV0PJS0</accession>
<dbReference type="EMBL" id="JAHRIO010079987">
    <property type="protein sequence ID" value="MEQ2183715.1"/>
    <property type="molecule type" value="Genomic_DNA"/>
</dbReference>
<gene>
    <name evidence="2" type="ORF">GOODEAATRI_000804</name>
</gene>
<keyword evidence="3" id="KW-1185">Reference proteome</keyword>